<gene>
    <name evidence="4" type="ORF">PHYSODRAFT_313814</name>
</gene>
<feature type="transmembrane region" description="Helical" evidence="2">
    <location>
        <begin position="444"/>
        <end position="467"/>
    </location>
</feature>
<dbReference type="PANTHER" id="PTHR47186">
    <property type="entry name" value="LEUCINE-RICH REPEAT-CONTAINING PROTEIN 57"/>
    <property type="match status" value="1"/>
</dbReference>
<dbReference type="SMR" id="G4Z6Z2"/>
<feature type="domain" description="WLGC" evidence="3">
    <location>
        <begin position="756"/>
        <end position="820"/>
    </location>
</feature>
<keyword evidence="2" id="KW-0812">Transmembrane</keyword>
<evidence type="ECO:0000313" key="5">
    <source>
        <dbReference type="Proteomes" id="UP000002640"/>
    </source>
</evidence>
<dbReference type="Proteomes" id="UP000002640">
    <property type="component" value="Unassembled WGS sequence"/>
</dbReference>
<feature type="transmembrane region" description="Helical" evidence="2">
    <location>
        <begin position="296"/>
        <end position="317"/>
    </location>
</feature>
<dbReference type="AlphaFoldDB" id="G4Z6Z2"/>
<dbReference type="InterPro" id="IPR058256">
    <property type="entry name" value="WLGC"/>
</dbReference>
<proteinExistence type="predicted"/>
<reference evidence="4 5" key="1">
    <citation type="journal article" date="2006" name="Science">
        <title>Phytophthora genome sequences uncover evolutionary origins and mechanisms of pathogenesis.</title>
        <authorList>
            <person name="Tyler B.M."/>
            <person name="Tripathy S."/>
            <person name="Zhang X."/>
            <person name="Dehal P."/>
            <person name="Jiang R.H."/>
            <person name="Aerts A."/>
            <person name="Arredondo F.D."/>
            <person name="Baxter L."/>
            <person name="Bensasson D."/>
            <person name="Beynon J.L."/>
            <person name="Chapman J."/>
            <person name="Damasceno C.M."/>
            <person name="Dorrance A.E."/>
            <person name="Dou D."/>
            <person name="Dickerman A.W."/>
            <person name="Dubchak I.L."/>
            <person name="Garbelotto M."/>
            <person name="Gijzen M."/>
            <person name="Gordon S.G."/>
            <person name="Govers F."/>
            <person name="Grunwald N.J."/>
            <person name="Huang W."/>
            <person name="Ivors K.L."/>
            <person name="Jones R.W."/>
            <person name="Kamoun S."/>
            <person name="Krampis K."/>
            <person name="Lamour K.H."/>
            <person name="Lee M.K."/>
            <person name="McDonald W.H."/>
            <person name="Medina M."/>
            <person name="Meijer H.J."/>
            <person name="Nordberg E.K."/>
            <person name="Maclean D.J."/>
            <person name="Ospina-Giraldo M.D."/>
            <person name="Morris P.F."/>
            <person name="Phuntumart V."/>
            <person name="Putnam N.H."/>
            <person name="Rash S."/>
            <person name="Rose J.K."/>
            <person name="Sakihama Y."/>
            <person name="Salamov A.A."/>
            <person name="Savidor A."/>
            <person name="Scheuring C.F."/>
            <person name="Smith B.M."/>
            <person name="Sobral B.W."/>
            <person name="Terry A."/>
            <person name="Torto-Alalibo T.A."/>
            <person name="Win J."/>
            <person name="Xu Z."/>
            <person name="Zhang H."/>
            <person name="Grigoriev I.V."/>
            <person name="Rokhsar D.S."/>
            <person name="Boore J.L."/>
        </authorList>
    </citation>
    <scope>NUCLEOTIDE SEQUENCE [LARGE SCALE GENOMIC DNA]</scope>
    <source>
        <strain evidence="4 5">P6497</strain>
    </source>
</reference>
<dbReference type="RefSeq" id="XP_009524461.1">
    <property type="nucleotide sequence ID" value="XM_009526166.1"/>
</dbReference>
<evidence type="ECO:0000256" key="2">
    <source>
        <dbReference type="SAM" id="Phobius"/>
    </source>
</evidence>
<accession>G4Z6Z2</accession>
<dbReference type="InterPro" id="IPR032675">
    <property type="entry name" value="LRR_dom_sf"/>
</dbReference>
<evidence type="ECO:0000259" key="3">
    <source>
        <dbReference type="Pfam" id="PF26605"/>
    </source>
</evidence>
<dbReference type="PANTHER" id="PTHR47186:SF3">
    <property type="entry name" value="OS09G0267800 PROTEIN"/>
    <property type="match status" value="1"/>
</dbReference>
<feature type="transmembrane region" description="Helical" evidence="2">
    <location>
        <begin position="144"/>
        <end position="170"/>
    </location>
</feature>
<sequence length="820" mass="92197">MSSDPASDAAEEKQIADLVLGTDDVGVVHEEHHNYRHRRDRECNKVEPPTESVGETPPRRSSLQTSAVPRPSVTELVFTEAATFNDVFGFLGAPMIIVFVLSAVWTFTLAYIQVHPTEMANSIMNTTHFDNGEFWQLPRPDESIVISSAVMLSLFGIGYTGLVVLMVFFYRAFNVKKSGSEERYPVNGRNTFASVGEIAVGVEEAGAKRSTLDTLIAWMRHKCNIPKDIRDHYYTAVLDLPKLIFQTTTLFTYLSLGFPIPVAYLYSILLLCNWFVACYRSQRYVVDPNLIIARLYYTYDLFFAVFAPLVVLVYFILTFQFNRAEFATKMETIQGGSFDTVARLFGDPSQISSFCNAFHYLQFSSGSSLFFKSALNLISLYKWRKIIMTLIHNHHERRVERERKAQVQPLPDESKPRGRAQSIKAVVVKKLEASTWKPKMGRHFAAKVLLALIFFVTGSAIFVYSIGSVQSSKAVCSKFDKCVVASHRWNYGADHCPCLVFADRQTAPRTFAEWTDPVDISSNLAELAYAGELRIVQIINRAVPELPEELRKCHNLEQLILIYTKTLRLPEWMSELSELEYLHFEGDYTSKRLQVVPAGIFDHMPHLTFIHFGGIPDVEELPSFSSLKNLRYLALAILNSLKEMPSFEGLSKLADLNIVEATRIKTLASLTPLVSLKSLGIRYRTGVCCNGFITGTCDTTSFQCLPKAGEPYPMTCVSERVSDADKAILDQYDATAICPNGFPYDLEAAAPTKYTSDDLCGSTLYKECYLNGVQGICYNTRMMVISCVTQAAYITMRQLQIERKVGDACDVTVEAWLGCN</sequence>
<feature type="transmembrane region" description="Helical" evidence="2">
    <location>
        <begin position="250"/>
        <end position="276"/>
    </location>
</feature>
<protein>
    <recommendedName>
        <fullName evidence="3">WLGC domain-containing protein</fullName>
    </recommendedName>
</protein>
<keyword evidence="2" id="KW-1133">Transmembrane helix</keyword>
<dbReference type="Gene3D" id="3.80.10.10">
    <property type="entry name" value="Ribonuclease Inhibitor"/>
    <property type="match status" value="1"/>
</dbReference>
<dbReference type="OMA" id="SIMNTTH"/>
<feature type="region of interest" description="Disordered" evidence="1">
    <location>
        <begin position="30"/>
        <end position="67"/>
    </location>
</feature>
<dbReference type="Pfam" id="PF26605">
    <property type="entry name" value="WLGC"/>
    <property type="match status" value="1"/>
</dbReference>
<keyword evidence="5" id="KW-1185">Reference proteome</keyword>
<dbReference type="EMBL" id="JH159153">
    <property type="protein sequence ID" value="EGZ21744.1"/>
    <property type="molecule type" value="Genomic_DNA"/>
</dbReference>
<name>G4Z6Z2_PHYSP</name>
<keyword evidence="2" id="KW-0472">Membrane</keyword>
<dbReference type="KEGG" id="psoj:PHYSODRAFT_313814"/>
<dbReference type="InParanoid" id="G4Z6Z2"/>
<evidence type="ECO:0000313" key="4">
    <source>
        <dbReference type="EMBL" id="EGZ21744.1"/>
    </source>
</evidence>
<dbReference type="GeneID" id="20643655"/>
<evidence type="ECO:0000256" key="1">
    <source>
        <dbReference type="SAM" id="MobiDB-lite"/>
    </source>
</evidence>
<feature type="transmembrane region" description="Helical" evidence="2">
    <location>
        <begin position="87"/>
        <end position="112"/>
    </location>
</feature>
<organism evidence="4 5">
    <name type="scientific">Phytophthora sojae (strain P6497)</name>
    <name type="common">Soybean stem and root rot agent</name>
    <name type="synonym">Phytophthora megasperma f. sp. glycines</name>
    <dbReference type="NCBI Taxonomy" id="1094619"/>
    <lineage>
        <taxon>Eukaryota</taxon>
        <taxon>Sar</taxon>
        <taxon>Stramenopiles</taxon>
        <taxon>Oomycota</taxon>
        <taxon>Peronosporomycetes</taxon>
        <taxon>Peronosporales</taxon>
        <taxon>Peronosporaceae</taxon>
        <taxon>Phytophthora</taxon>
    </lineage>
</organism>
<dbReference type="SUPFAM" id="SSF52058">
    <property type="entry name" value="L domain-like"/>
    <property type="match status" value="1"/>
</dbReference>